<reference evidence="2 3" key="1">
    <citation type="submission" date="2015-07" db="EMBL/GenBank/DDBJ databases">
        <title>Comparative genomics of the Sigatoka disease complex on banana suggests a link between parallel evolutionary changes in Pseudocercospora fijiensis and Pseudocercospora eumusae and increased virulence on the banana host.</title>
        <authorList>
            <person name="Chang T.-C."/>
            <person name="Salvucci A."/>
            <person name="Crous P.W."/>
            <person name="Stergiopoulos I."/>
        </authorList>
    </citation>
    <scope>NUCLEOTIDE SEQUENCE [LARGE SCALE GENOMIC DNA]</scope>
    <source>
        <strain evidence="2 3">CBS 116634</strain>
    </source>
</reference>
<gene>
    <name evidence="2" type="ORF">AC579_1079</name>
</gene>
<evidence type="ECO:0000313" key="2">
    <source>
        <dbReference type="EMBL" id="KXT08300.1"/>
    </source>
</evidence>
<dbReference type="EMBL" id="LFZO01000464">
    <property type="protein sequence ID" value="KXT08300.1"/>
    <property type="molecule type" value="Genomic_DNA"/>
</dbReference>
<dbReference type="Proteomes" id="UP000073492">
    <property type="component" value="Unassembled WGS sequence"/>
</dbReference>
<name>A0A139I0N7_9PEZI</name>
<dbReference type="InterPro" id="IPR038883">
    <property type="entry name" value="AN11006-like"/>
</dbReference>
<dbReference type="PANTHER" id="PTHR42085:SF1">
    <property type="entry name" value="F-BOX DOMAIN-CONTAINING PROTEIN"/>
    <property type="match status" value="1"/>
</dbReference>
<comment type="caution">
    <text evidence="2">The sequence shown here is derived from an EMBL/GenBank/DDBJ whole genome shotgun (WGS) entry which is preliminary data.</text>
</comment>
<protein>
    <submittedName>
        <fullName evidence="2">Uncharacterized protein</fullName>
    </submittedName>
</protein>
<dbReference type="OrthoDB" id="72726at2759"/>
<proteinExistence type="predicted"/>
<dbReference type="PANTHER" id="PTHR42085">
    <property type="entry name" value="F-BOX DOMAIN-CONTAINING PROTEIN"/>
    <property type="match status" value="1"/>
</dbReference>
<keyword evidence="3" id="KW-1185">Reference proteome</keyword>
<evidence type="ECO:0000313" key="3">
    <source>
        <dbReference type="Proteomes" id="UP000073492"/>
    </source>
</evidence>
<feature type="region of interest" description="Disordered" evidence="1">
    <location>
        <begin position="29"/>
        <end position="59"/>
    </location>
</feature>
<evidence type="ECO:0000256" key="1">
    <source>
        <dbReference type="SAM" id="MobiDB-lite"/>
    </source>
</evidence>
<dbReference type="AlphaFoldDB" id="A0A139I0N7"/>
<sequence>MSRCQTDDDIVDIPLHAFASTWQAYQTTSTAEPGLGTERHQTGRSPNTRLPDGSRTRCRTLTDNTEPARILSEASQDAGLVTCLDEQQQHLEEFLGHHDLVLGNSSLGSTMQPVATQSRSRLLEIPAELREQIWMYAVTEWTRASDQYYETTAAGPHTRDLLRRRQLTRRPIRMDRFNRPPPPPITRVSHQLRSETLHLYYQCNIFECWRPLFWLKDWSQSTFIDWLVSLGPEKTNWLQQIVLLYKHDGELEHDVQSALAEEGFMLAEDAIKDRQELNEYEMCFEELGLPRHFGKKRRWDRWMAGSAAS</sequence>
<organism evidence="2 3">
    <name type="scientific">Pseudocercospora musae</name>
    <dbReference type="NCBI Taxonomy" id="113226"/>
    <lineage>
        <taxon>Eukaryota</taxon>
        <taxon>Fungi</taxon>
        <taxon>Dikarya</taxon>
        <taxon>Ascomycota</taxon>
        <taxon>Pezizomycotina</taxon>
        <taxon>Dothideomycetes</taxon>
        <taxon>Dothideomycetidae</taxon>
        <taxon>Mycosphaerellales</taxon>
        <taxon>Mycosphaerellaceae</taxon>
        <taxon>Pseudocercospora</taxon>
    </lineage>
</organism>
<accession>A0A139I0N7</accession>